<comment type="caution">
    <text evidence="3">The sequence shown here is derived from an EMBL/GenBank/DDBJ whole genome shotgun (WGS) entry which is preliminary data.</text>
</comment>
<dbReference type="Proteomes" id="UP001501237">
    <property type="component" value="Unassembled WGS sequence"/>
</dbReference>
<dbReference type="RefSeq" id="WP_344830687.1">
    <property type="nucleotide sequence ID" value="NZ_BAAAUV010000009.1"/>
</dbReference>
<accession>A0ABP6QCR9</accession>
<sequence>MSRPKLDLSGTQVVAGVLATTTAAIAASKLGTAGTLLGAAITSVVSTAGGAVYKHYLDQSKERVVSVIGTSPGRSAEATSIIPASPPEETRLDLVLDPSRLDPAHLDATRLDLPPARPPARRTAASWWRGRWALYLGLAAAVFVLVMGGITVAERVMGNSLSGVVNNEQAKSGTWGGGFDKGEPEKKDPSPAPTTGEPTTDPTVTPEPTAPATTAPPTTPPATPAPEPSTPDGQDPAPGTTPSPQKSPALQDAPVTVTPAP</sequence>
<keyword evidence="4" id="KW-1185">Reference proteome</keyword>
<keyword evidence="2" id="KW-0812">Transmembrane</keyword>
<protein>
    <submittedName>
        <fullName evidence="3">Uncharacterized protein</fullName>
    </submittedName>
</protein>
<dbReference type="EMBL" id="BAAAUV010000009">
    <property type="protein sequence ID" value="GAA3218036.1"/>
    <property type="molecule type" value="Genomic_DNA"/>
</dbReference>
<feature type="region of interest" description="Disordered" evidence="1">
    <location>
        <begin position="167"/>
        <end position="261"/>
    </location>
</feature>
<dbReference type="PRINTS" id="PR01217">
    <property type="entry name" value="PRICHEXTENSN"/>
</dbReference>
<evidence type="ECO:0000313" key="4">
    <source>
        <dbReference type="Proteomes" id="UP001501237"/>
    </source>
</evidence>
<feature type="compositionally biased region" description="Low complexity" evidence="1">
    <location>
        <begin position="193"/>
        <end position="216"/>
    </location>
</feature>
<evidence type="ECO:0000313" key="3">
    <source>
        <dbReference type="EMBL" id="GAA3218036.1"/>
    </source>
</evidence>
<gene>
    <name evidence="3" type="ORF">GCM10010468_41250</name>
</gene>
<name>A0ABP6QCR9_9ACTN</name>
<proteinExistence type="predicted"/>
<evidence type="ECO:0000256" key="2">
    <source>
        <dbReference type="SAM" id="Phobius"/>
    </source>
</evidence>
<feature type="compositionally biased region" description="Basic and acidic residues" evidence="1">
    <location>
        <begin position="180"/>
        <end position="189"/>
    </location>
</feature>
<evidence type="ECO:0000256" key="1">
    <source>
        <dbReference type="SAM" id="MobiDB-lite"/>
    </source>
</evidence>
<keyword evidence="2" id="KW-1133">Transmembrane helix</keyword>
<keyword evidence="2" id="KW-0472">Membrane</keyword>
<feature type="transmembrane region" description="Helical" evidence="2">
    <location>
        <begin position="132"/>
        <end position="153"/>
    </location>
</feature>
<organism evidence="3 4">
    <name type="scientific">Actinocorallia longicatena</name>
    <dbReference type="NCBI Taxonomy" id="111803"/>
    <lineage>
        <taxon>Bacteria</taxon>
        <taxon>Bacillati</taxon>
        <taxon>Actinomycetota</taxon>
        <taxon>Actinomycetes</taxon>
        <taxon>Streptosporangiales</taxon>
        <taxon>Thermomonosporaceae</taxon>
        <taxon>Actinocorallia</taxon>
    </lineage>
</organism>
<feature type="compositionally biased region" description="Pro residues" evidence="1">
    <location>
        <begin position="217"/>
        <end position="229"/>
    </location>
</feature>
<reference evidence="4" key="1">
    <citation type="journal article" date="2019" name="Int. J. Syst. Evol. Microbiol.">
        <title>The Global Catalogue of Microorganisms (GCM) 10K type strain sequencing project: providing services to taxonomists for standard genome sequencing and annotation.</title>
        <authorList>
            <consortium name="The Broad Institute Genomics Platform"/>
            <consortium name="The Broad Institute Genome Sequencing Center for Infectious Disease"/>
            <person name="Wu L."/>
            <person name="Ma J."/>
        </authorList>
    </citation>
    <scope>NUCLEOTIDE SEQUENCE [LARGE SCALE GENOMIC DNA]</scope>
    <source>
        <strain evidence="4">JCM 9377</strain>
    </source>
</reference>
<feature type="transmembrane region" description="Helical" evidence="2">
    <location>
        <begin position="33"/>
        <end position="53"/>
    </location>
</feature>